<dbReference type="Gene3D" id="1.20.1280.50">
    <property type="match status" value="1"/>
</dbReference>
<keyword evidence="2" id="KW-1185">Reference proteome</keyword>
<dbReference type="EMBL" id="JAWWNJ010000034">
    <property type="protein sequence ID" value="KAK7025185.1"/>
    <property type="molecule type" value="Genomic_DNA"/>
</dbReference>
<gene>
    <name evidence="1" type="ORF">R3P38DRAFT_3269908</name>
</gene>
<protein>
    <recommendedName>
        <fullName evidence="3">F-box domain-containing protein</fullName>
    </recommendedName>
</protein>
<accession>A0AAW0BHC8</accession>
<name>A0AAW0BHC8_9AGAR</name>
<reference evidence="1 2" key="1">
    <citation type="journal article" date="2024" name="J Genomics">
        <title>Draft genome sequencing and assembly of Favolaschia claudopus CIRM-BRFM 2984 isolated from oak limbs.</title>
        <authorList>
            <person name="Navarro D."/>
            <person name="Drula E."/>
            <person name="Chaduli D."/>
            <person name="Cazenave R."/>
            <person name="Ahrendt S."/>
            <person name="Wang J."/>
            <person name="Lipzen A."/>
            <person name="Daum C."/>
            <person name="Barry K."/>
            <person name="Grigoriev I.V."/>
            <person name="Favel A."/>
            <person name="Rosso M.N."/>
            <person name="Martin F."/>
        </authorList>
    </citation>
    <scope>NUCLEOTIDE SEQUENCE [LARGE SCALE GENOMIC DNA]</scope>
    <source>
        <strain evidence="1 2">CIRM-BRFM 2984</strain>
    </source>
</reference>
<dbReference type="Proteomes" id="UP001362999">
    <property type="component" value="Unassembled WGS sequence"/>
</dbReference>
<sequence>MFSSDVWHSECINCKDHESLGRNALRKRWGAHCAACGDARIMGGFERPCIDSDVLEIEQDIFLYESTAESRTRESRTLQNKLASISCLPSEILAEIFVHCVPSSIGRLRSDLQWMNPIRVCSYWRSVALACPDFWTTLMFWRPNSISVSLLRSRKAPLVARVDLDEDPNLFPEIILLEHAPRLRTFEIYSSQPENLAPFLAVLEYAGPAPLLIDVCIVNDGLRGLWLPGNLFGRAEIVETRKRGIQLGRLHLESCAFPWDSMWYSRLTQLELSNILTPQLPTMDAFLSVLRTSPGLQILTVTGRCPSYSSSSSPSHDAIVHLPHLTSLTLSGSALACSGLLDYLALPLLVSIDISCSIPAKRPPREINAVQDRLVTQLTQNLPPNWHDTLHVNYERSFQYSLSNSTRSTCRRSLWFRSGFMIEEWPSLLRITDIIGSCLDLSNITTLDLCDMPQVSVPRTHDPNVILRFHSCLSLWDDMGGALPCLTVLHLRSSFIGTLLEFLIAQAMLLIGVSHYRSPFHATTRGYPAFRDPDTVFEHAWPTLRCIVLDDINIDVPRNPAGTTRGELMRTLLWARRIGGAPIQQLEFGDSSDVDEDQVAKFVFFSDVKWDGEHYSMHYPSNDSDEEALRDYAIAIFTQMYHSPETETDRVSIRDPLYARALSMAEAIASTSTIVNKKEST</sequence>
<organism evidence="1 2">
    <name type="scientific">Favolaschia claudopus</name>
    <dbReference type="NCBI Taxonomy" id="2862362"/>
    <lineage>
        <taxon>Eukaryota</taxon>
        <taxon>Fungi</taxon>
        <taxon>Dikarya</taxon>
        <taxon>Basidiomycota</taxon>
        <taxon>Agaricomycotina</taxon>
        <taxon>Agaricomycetes</taxon>
        <taxon>Agaricomycetidae</taxon>
        <taxon>Agaricales</taxon>
        <taxon>Marasmiineae</taxon>
        <taxon>Mycenaceae</taxon>
        <taxon>Favolaschia</taxon>
    </lineage>
</organism>
<evidence type="ECO:0000313" key="2">
    <source>
        <dbReference type="Proteomes" id="UP001362999"/>
    </source>
</evidence>
<dbReference type="AlphaFoldDB" id="A0AAW0BHC8"/>
<comment type="caution">
    <text evidence="1">The sequence shown here is derived from an EMBL/GenBank/DDBJ whole genome shotgun (WGS) entry which is preliminary data.</text>
</comment>
<evidence type="ECO:0008006" key="3">
    <source>
        <dbReference type="Google" id="ProtNLM"/>
    </source>
</evidence>
<dbReference type="SUPFAM" id="SSF52047">
    <property type="entry name" value="RNI-like"/>
    <property type="match status" value="1"/>
</dbReference>
<proteinExistence type="predicted"/>
<evidence type="ECO:0000313" key="1">
    <source>
        <dbReference type="EMBL" id="KAK7025185.1"/>
    </source>
</evidence>